<name>A0AAV6FRF4_9TELE</name>
<feature type="non-terminal residue" evidence="2">
    <location>
        <position position="543"/>
    </location>
</feature>
<dbReference type="CDD" id="cd00063">
    <property type="entry name" value="FN3"/>
    <property type="match status" value="4"/>
</dbReference>
<dbReference type="InterPro" id="IPR013783">
    <property type="entry name" value="Ig-like_fold"/>
</dbReference>
<dbReference type="PROSITE" id="PS50853">
    <property type="entry name" value="FN3"/>
    <property type="match status" value="3"/>
</dbReference>
<dbReference type="InterPro" id="IPR003961">
    <property type="entry name" value="FN3_dom"/>
</dbReference>
<organism evidence="2 3">
    <name type="scientific">Alosa alosa</name>
    <name type="common">allis shad</name>
    <dbReference type="NCBI Taxonomy" id="278164"/>
    <lineage>
        <taxon>Eukaryota</taxon>
        <taxon>Metazoa</taxon>
        <taxon>Chordata</taxon>
        <taxon>Craniata</taxon>
        <taxon>Vertebrata</taxon>
        <taxon>Euteleostomi</taxon>
        <taxon>Actinopterygii</taxon>
        <taxon>Neopterygii</taxon>
        <taxon>Teleostei</taxon>
        <taxon>Clupei</taxon>
        <taxon>Clupeiformes</taxon>
        <taxon>Clupeoidei</taxon>
        <taxon>Clupeidae</taxon>
        <taxon>Alosa</taxon>
    </lineage>
</organism>
<comment type="caution">
    <text evidence="2">The sequence shown here is derived from an EMBL/GenBank/DDBJ whole genome shotgun (WGS) entry which is preliminary data.</text>
</comment>
<dbReference type="Pfam" id="PF00041">
    <property type="entry name" value="fn3"/>
    <property type="match status" value="2"/>
</dbReference>
<dbReference type="Gene3D" id="2.60.40.10">
    <property type="entry name" value="Immunoglobulins"/>
    <property type="match status" value="4"/>
</dbReference>
<dbReference type="InterPro" id="IPR036116">
    <property type="entry name" value="FN3_sf"/>
</dbReference>
<evidence type="ECO:0000313" key="2">
    <source>
        <dbReference type="EMBL" id="KAG5265428.1"/>
    </source>
</evidence>
<accession>A0AAV6FRF4</accession>
<dbReference type="InterPro" id="IPR050713">
    <property type="entry name" value="RTP_Phos/Ushers"/>
</dbReference>
<feature type="non-terminal residue" evidence="2">
    <location>
        <position position="1"/>
    </location>
</feature>
<protein>
    <recommendedName>
        <fullName evidence="1">Fibronectin type-III domain-containing protein</fullName>
    </recommendedName>
</protein>
<feature type="domain" description="Fibronectin type-III" evidence="1">
    <location>
        <begin position="104"/>
        <end position="198"/>
    </location>
</feature>
<feature type="domain" description="Fibronectin type-III" evidence="1">
    <location>
        <begin position="3"/>
        <end position="103"/>
    </location>
</feature>
<dbReference type="AlphaFoldDB" id="A0AAV6FRF4"/>
<dbReference type="SUPFAM" id="SSF49265">
    <property type="entry name" value="Fibronectin type III"/>
    <property type="match status" value="2"/>
</dbReference>
<dbReference type="InterPro" id="IPR056601">
    <property type="entry name" value="Galaxin_dom"/>
</dbReference>
<dbReference type="Pfam" id="PF24748">
    <property type="entry name" value="Galaxin_repeat"/>
    <property type="match status" value="1"/>
</dbReference>
<reference evidence="2" key="1">
    <citation type="submission" date="2020-10" db="EMBL/GenBank/DDBJ databases">
        <title>Chromosome-scale genome assembly of the Allis shad, Alosa alosa.</title>
        <authorList>
            <person name="Margot Z."/>
            <person name="Christophe K."/>
            <person name="Cabau C."/>
            <person name="Louis A."/>
            <person name="Berthelot C."/>
            <person name="Parey E."/>
            <person name="Roest Crollius H."/>
            <person name="Montfort J."/>
            <person name="Robinson-Rechavi M."/>
            <person name="Bucao C."/>
            <person name="Bouchez O."/>
            <person name="Gislard M."/>
            <person name="Lluch J."/>
            <person name="Milhes M."/>
            <person name="Lampietro C."/>
            <person name="Lopez Roques C."/>
            <person name="Donnadieu C."/>
            <person name="Braasch I."/>
            <person name="Desvignes T."/>
            <person name="Postlethwait J."/>
            <person name="Bobe J."/>
            <person name="Guiguen Y."/>
        </authorList>
    </citation>
    <scope>NUCLEOTIDE SEQUENCE</scope>
    <source>
        <strain evidence="2">M-15738</strain>
        <tissue evidence="2">Blood</tissue>
    </source>
</reference>
<proteinExistence type="predicted"/>
<dbReference type="SMART" id="SM00060">
    <property type="entry name" value="FN3"/>
    <property type="match status" value="3"/>
</dbReference>
<dbReference type="Proteomes" id="UP000823561">
    <property type="component" value="Chromosome 19"/>
</dbReference>
<feature type="domain" description="Fibronectin type-III" evidence="1">
    <location>
        <begin position="202"/>
        <end position="288"/>
    </location>
</feature>
<sequence length="543" mass="58848">PQGLGPLSVVAVSESFLAVSWQPPSRPNGPNIRFELLRRKAQEPLASHPPEDLNLWYNVYAGAKLFHQDKGLSRFTQYQYKLLVHNDVGYSSGEIATASTLAGVPRRPSSISSLTVSHTSILVNWTTPTLEDLQGEVVSYTLWVNSSQGIQALTFDPEVTSALVPDLQPSTVYNLTLQVFNGAHNATSAQVTCTTEDGEPEGVFPPEVVTLNSTTVRVLWAEPLVPNGAITQYGVYVDDQLRGTAGNTTGSLELGDLLPFTVYDIQVEVCTVYACVRSNVTRVTTVEDLPGDITAPHIQVLGSRSVRLEWSSPGQPNGILLGYDVRRRALRQCEELRVQLTLRPTGRCSLLRCPKPQRICGSACYHPQEQVCCGETVYTRDSWLQCCGERYVPVRNASESVCCGDQLFQTQPQHQCCGRYYVRVPPGEVCCPNPEQMRVSVGLGDACCGGNPFSWAAGQLCCGGSLHDGYQAQCCGAQVVSQGQACCGDAQTGTAYTPVPGMSCCGELYINSSETLCCGGAGLEFRAHHLNNDTVTWKCCGSE</sequence>
<dbReference type="EMBL" id="JADWDJ010000019">
    <property type="protein sequence ID" value="KAG5265428.1"/>
    <property type="molecule type" value="Genomic_DNA"/>
</dbReference>
<evidence type="ECO:0000259" key="1">
    <source>
        <dbReference type="PROSITE" id="PS50853"/>
    </source>
</evidence>
<dbReference type="FunFam" id="2.60.40.10:FF:000819">
    <property type="entry name" value="Usherin"/>
    <property type="match status" value="1"/>
</dbReference>
<evidence type="ECO:0000313" key="3">
    <source>
        <dbReference type="Proteomes" id="UP000823561"/>
    </source>
</evidence>
<keyword evidence="3" id="KW-1185">Reference proteome</keyword>
<dbReference type="PANTHER" id="PTHR46957">
    <property type="entry name" value="CYTOKINE RECEPTOR"/>
    <property type="match status" value="1"/>
</dbReference>
<gene>
    <name evidence="2" type="ORF">AALO_G00242380</name>
</gene>
<dbReference type="PANTHER" id="PTHR46957:SF7">
    <property type="entry name" value="USHERIN"/>
    <property type="match status" value="1"/>
</dbReference>